<evidence type="ECO:0000313" key="1">
    <source>
        <dbReference type="EMBL" id="TNV74434.1"/>
    </source>
</evidence>
<sequence>MLNIGQGDSLIAFVKIFTTQITISIRCKFGLSIFGWRWHNSYIDSLIGEQFGVYPLVSSFSIQGLVLLIWCDRSLHISIFSFQLLFFSCRLKGTRKFNLRVLTFVLI</sequence>
<comment type="caution">
    <text evidence="1">The sequence shown here is derived from an EMBL/GenBank/DDBJ whole genome shotgun (WGS) entry which is preliminary data.</text>
</comment>
<reference evidence="1" key="1">
    <citation type="submission" date="2019-06" db="EMBL/GenBank/DDBJ databases">
        <authorList>
            <person name="Zheng W."/>
        </authorList>
    </citation>
    <scope>NUCLEOTIDE SEQUENCE</scope>
    <source>
        <strain evidence="1">QDHG01</strain>
    </source>
</reference>
<dbReference type="EMBL" id="RRYP01017006">
    <property type="protein sequence ID" value="TNV74434.1"/>
    <property type="molecule type" value="Genomic_DNA"/>
</dbReference>
<evidence type="ECO:0000313" key="2">
    <source>
        <dbReference type="Proteomes" id="UP000785679"/>
    </source>
</evidence>
<proteinExistence type="predicted"/>
<dbReference type="Proteomes" id="UP000785679">
    <property type="component" value="Unassembled WGS sequence"/>
</dbReference>
<keyword evidence="2" id="KW-1185">Reference proteome</keyword>
<gene>
    <name evidence="1" type="ORF">FGO68_gene3664</name>
</gene>
<dbReference type="AlphaFoldDB" id="A0A8J8SXH2"/>
<organism evidence="1 2">
    <name type="scientific">Halteria grandinella</name>
    <dbReference type="NCBI Taxonomy" id="5974"/>
    <lineage>
        <taxon>Eukaryota</taxon>
        <taxon>Sar</taxon>
        <taxon>Alveolata</taxon>
        <taxon>Ciliophora</taxon>
        <taxon>Intramacronucleata</taxon>
        <taxon>Spirotrichea</taxon>
        <taxon>Stichotrichia</taxon>
        <taxon>Sporadotrichida</taxon>
        <taxon>Halteriidae</taxon>
        <taxon>Halteria</taxon>
    </lineage>
</organism>
<accession>A0A8J8SXH2</accession>
<protein>
    <submittedName>
        <fullName evidence="1">Uncharacterized protein</fullName>
    </submittedName>
</protein>
<name>A0A8J8SXH2_HALGN</name>